<keyword evidence="3" id="KW-1185">Reference proteome</keyword>
<name>A0A066XNP9_COLSU</name>
<feature type="compositionally biased region" description="Basic and acidic residues" evidence="1">
    <location>
        <begin position="176"/>
        <end position="191"/>
    </location>
</feature>
<sequence length="406" mass="45077">MPPKKLTTPVEPDILSYTFRGRTLGQIINGKRTRLTWRPSDLGLMKGFLAHYRLCQHELRAMSELSGSRARPYNEGGPLPPFSVQPDLFVLARHMNVDTAILSDAAWGAIRAKMVSSMEYTIEKNVRNGTLSIRWSADKAYNIIHWPDKVRDAWTHEAWWGDDVAVAEAVEDDESEHGAEGGDGHNDDARGGRGSGDDDDAPDQLGPQENANNRPEPSRRQSPPPPPPLPPSPERRTPANTDARAADQSNDTRRILGRLDNAARALGSRNRRLVEAYTSETRTRLAALRRSIDARRHSRNLHVTLCLVADLWPPSQMPGVAPSGTDDGPVRQAMDATNDARLRHQNAVDELCWSLDDLRLAVDAGSLLWPACWPRTEDDMLLMEEAWLFGHPPPPPPPHPASARHG</sequence>
<evidence type="ECO:0000313" key="3">
    <source>
        <dbReference type="Proteomes" id="UP000027238"/>
    </source>
</evidence>
<accession>A0A066XNP9</accession>
<dbReference type="Proteomes" id="UP000027238">
    <property type="component" value="Unassembled WGS sequence"/>
</dbReference>
<evidence type="ECO:0000313" key="2">
    <source>
        <dbReference type="EMBL" id="KDN70818.1"/>
    </source>
</evidence>
<feature type="compositionally biased region" description="Pro residues" evidence="1">
    <location>
        <begin position="222"/>
        <end position="232"/>
    </location>
</feature>
<protein>
    <submittedName>
        <fullName evidence="2">Uncharacterized protein</fullName>
    </submittedName>
</protein>
<dbReference type="EMBL" id="JMSE01000285">
    <property type="protein sequence ID" value="KDN70818.1"/>
    <property type="molecule type" value="Genomic_DNA"/>
</dbReference>
<gene>
    <name evidence="2" type="ORF">CSUB01_10887</name>
</gene>
<organism evidence="2 3">
    <name type="scientific">Colletotrichum sublineola</name>
    <name type="common">Sorghum anthracnose fungus</name>
    <dbReference type="NCBI Taxonomy" id="1173701"/>
    <lineage>
        <taxon>Eukaryota</taxon>
        <taxon>Fungi</taxon>
        <taxon>Dikarya</taxon>
        <taxon>Ascomycota</taxon>
        <taxon>Pezizomycotina</taxon>
        <taxon>Sordariomycetes</taxon>
        <taxon>Hypocreomycetidae</taxon>
        <taxon>Glomerellales</taxon>
        <taxon>Glomerellaceae</taxon>
        <taxon>Colletotrichum</taxon>
        <taxon>Colletotrichum graminicola species complex</taxon>
    </lineage>
</organism>
<evidence type="ECO:0000256" key="1">
    <source>
        <dbReference type="SAM" id="MobiDB-lite"/>
    </source>
</evidence>
<feature type="region of interest" description="Disordered" evidence="1">
    <location>
        <begin position="170"/>
        <end position="256"/>
    </location>
</feature>
<dbReference type="HOGENOM" id="CLU_677947_0_0_1"/>
<proteinExistence type="predicted"/>
<dbReference type="AlphaFoldDB" id="A0A066XNP9"/>
<comment type="caution">
    <text evidence="2">The sequence shown here is derived from an EMBL/GenBank/DDBJ whole genome shotgun (WGS) entry which is preliminary data.</text>
</comment>
<dbReference type="OrthoDB" id="4851570at2759"/>
<reference evidence="3" key="1">
    <citation type="journal article" date="2014" name="Genome Announc.">
        <title>Draft genome sequence of Colletotrichum sublineola, a destructive pathogen of cultivated sorghum.</title>
        <authorList>
            <person name="Baroncelli R."/>
            <person name="Sanz-Martin J.M."/>
            <person name="Rech G.E."/>
            <person name="Sukno S.A."/>
            <person name="Thon M.R."/>
        </authorList>
    </citation>
    <scope>NUCLEOTIDE SEQUENCE [LARGE SCALE GENOMIC DNA]</scope>
    <source>
        <strain evidence="3">TX430BB</strain>
    </source>
</reference>